<feature type="domain" description="GPCR family 3 nine cysteines" evidence="12">
    <location>
        <begin position="466"/>
        <end position="503"/>
    </location>
</feature>
<protein>
    <recommendedName>
        <fullName evidence="15">Receptor ligand binding region domain-containing protein</fullName>
    </recommendedName>
</protein>
<evidence type="ECO:0000256" key="1">
    <source>
        <dbReference type="ARBA" id="ARBA00004651"/>
    </source>
</evidence>
<evidence type="ECO:0000256" key="2">
    <source>
        <dbReference type="ARBA" id="ARBA00022475"/>
    </source>
</evidence>
<dbReference type="Pfam" id="PF07562">
    <property type="entry name" value="NCD3G"/>
    <property type="match status" value="1"/>
</dbReference>
<dbReference type="InterPro" id="IPR000068">
    <property type="entry name" value="GPCR_3_Ca_sens_rcpt-rel"/>
</dbReference>
<dbReference type="FunFam" id="3.40.50.2300:FF:000024">
    <property type="entry name" value="Vomeronasal 2, receptor 73"/>
    <property type="match status" value="1"/>
</dbReference>
<dbReference type="CDD" id="cd06365">
    <property type="entry name" value="PBP1_pheromone_receptor"/>
    <property type="match status" value="1"/>
</dbReference>
<dbReference type="Pfam" id="PF01094">
    <property type="entry name" value="ANF_receptor"/>
    <property type="match status" value="1"/>
</dbReference>
<keyword evidence="6" id="KW-0297">G-protein coupled receptor</keyword>
<evidence type="ECO:0000256" key="6">
    <source>
        <dbReference type="ARBA" id="ARBA00023040"/>
    </source>
</evidence>
<name>A0A1A6HBJ5_NEOLE</name>
<feature type="non-terminal residue" evidence="13">
    <location>
        <position position="1"/>
    </location>
</feature>
<dbReference type="Proteomes" id="UP000092124">
    <property type="component" value="Unassembled WGS sequence"/>
</dbReference>
<dbReference type="Gene3D" id="2.10.50.30">
    <property type="entry name" value="GPCR, family 3, nine cysteines domain"/>
    <property type="match status" value="1"/>
</dbReference>
<keyword evidence="10" id="KW-0807">Transducer</keyword>
<keyword evidence="4" id="KW-0732">Signal</keyword>
<accession>A0A1A6HBJ5</accession>
<dbReference type="PRINTS" id="PR01535">
    <property type="entry name" value="VOMERONASL2R"/>
</dbReference>
<dbReference type="InterPro" id="IPR004073">
    <property type="entry name" value="GPCR_3_vmron_rcpt_2"/>
</dbReference>
<evidence type="ECO:0000259" key="11">
    <source>
        <dbReference type="Pfam" id="PF01094"/>
    </source>
</evidence>
<evidence type="ECO:0000313" key="13">
    <source>
        <dbReference type="EMBL" id="OBS75933.1"/>
    </source>
</evidence>
<dbReference type="InterPro" id="IPR011500">
    <property type="entry name" value="GPCR_3_9-Cys_dom"/>
</dbReference>
<evidence type="ECO:0000259" key="12">
    <source>
        <dbReference type="Pfam" id="PF07562"/>
    </source>
</evidence>
<dbReference type="AlphaFoldDB" id="A0A1A6HBJ5"/>
<dbReference type="PRINTS" id="PR00248">
    <property type="entry name" value="GPCRMGR"/>
</dbReference>
<keyword evidence="9" id="KW-0325">Glycoprotein</keyword>
<keyword evidence="7" id="KW-0472">Membrane</keyword>
<dbReference type="FunFam" id="2.10.50.30:FF:000007">
    <property type="entry name" value="Vomeronasal 2, receptor 82"/>
    <property type="match status" value="1"/>
</dbReference>
<dbReference type="InterPro" id="IPR000337">
    <property type="entry name" value="GPCR_3"/>
</dbReference>
<evidence type="ECO:0000256" key="7">
    <source>
        <dbReference type="ARBA" id="ARBA00023136"/>
    </source>
</evidence>
<keyword evidence="2" id="KW-1003">Cell membrane</keyword>
<dbReference type="InterPro" id="IPR001828">
    <property type="entry name" value="ANF_lig-bd_rcpt"/>
</dbReference>
<feature type="non-terminal residue" evidence="13">
    <location>
        <position position="504"/>
    </location>
</feature>
<evidence type="ECO:0000256" key="5">
    <source>
        <dbReference type="ARBA" id="ARBA00022989"/>
    </source>
</evidence>
<comment type="subcellular location">
    <subcellularLocation>
        <location evidence="1">Cell membrane</location>
        <topology evidence="1">Multi-pass membrane protein</topology>
    </subcellularLocation>
</comment>
<evidence type="ECO:0000256" key="9">
    <source>
        <dbReference type="ARBA" id="ARBA00023180"/>
    </source>
</evidence>
<evidence type="ECO:0000256" key="3">
    <source>
        <dbReference type="ARBA" id="ARBA00022692"/>
    </source>
</evidence>
<proteinExistence type="predicted"/>
<dbReference type="PANTHER" id="PTHR24061:SF545">
    <property type="entry name" value="VOMERONASAL 2, RECEPTOR 118-RELATED"/>
    <property type="match status" value="1"/>
</dbReference>
<evidence type="ECO:0000313" key="14">
    <source>
        <dbReference type="Proteomes" id="UP000092124"/>
    </source>
</evidence>
<keyword evidence="8" id="KW-0675">Receptor</keyword>
<keyword evidence="5" id="KW-1133">Transmembrane helix</keyword>
<sequence length="504" mass="58250">FKLRSYQFSLAFIFAIEEINRNSHILPNTSLGFELYNVKSNQWDILQETFICLTGMRINIPNYTCRREKKAAALLTGISWETSAQIGRLLNLYKYPQVRNIAVRKQETHNKLQTFQMFSNINFGQFDSILSDRGQFSSLYQTAPRDTFLSHGIVTLMVYFSWTWVGLVLIDDHNGAEILSELRGEMDRNKVCVAFVEMTPDTWIYSGYKLRTSLKQILKSSANVVVICDVTKSLYGIIIHTEIHSVIWKVWIIKSQWDVTTDVPYFVFDPFHGSIIFAQHHDEISDFRKFIQTYNPSKYPEDYILAFLWTRYFNCSFSGHECKILGNCLPNASLEMLPGNALEMDMTEESYNVYNSVYGVAHSLHEMNLKQVQIHPHRNGEVNTYPWKLHPYLKNIHFKNGAGNLMVLDSKWKLDAKYDILNLWNFPDGLRQKLKVGTFSPKAPQGQELFLSDHMIQWAIGFTELPRSVCSESCVPGFRKSLQEGKTACCYDCTPCPENEISNE</sequence>
<dbReference type="PANTHER" id="PTHR24061">
    <property type="entry name" value="CALCIUM-SENSING RECEPTOR-RELATED"/>
    <property type="match status" value="1"/>
</dbReference>
<dbReference type="OrthoDB" id="5984008at2759"/>
<keyword evidence="14" id="KW-1185">Reference proteome</keyword>
<keyword evidence="3" id="KW-0812">Transmembrane</keyword>
<dbReference type="Gene3D" id="3.40.50.2300">
    <property type="match status" value="2"/>
</dbReference>
<feature type="domain" description="Receptor ligand binding region" evidence="11">
    <location>
        <begin position="10"/>
        <end position="423"/>
    </location>
</feature>
<dbReference type="SUPFAM" id="SSF53822">
    <property type="entry name" value="Periplasmic binding protein-like I"/>
    <property type="match status" value="1"/>
</dbReference>
<evidence type="ECO:0000256" key="4">
    <source>
        <dbReference type="ARBA" id="ARBA00022729"/>
    </source>
</evidence>
<gene>
    <name evidence="13" type="ORF">A6R68_17617</name>
</gene>
<evidence type="ECO:0000256" key="10">
    <source>
        <dbReference type="ARBA" id="ARBA00023224"/>
    </source>
</evidence>
<dbReference type="GO" id="GO:0004930">
    <property type="term" value="F:G protein-coupled receptor activity"/>
    <property type="evidence" value="ECO:0007669"/>
    <property type="project" value="UniProtKB-KW"/>
</dbReference>
<dbReference type="STRING" id="56216.A0A1A6HBJ5"/>
<organism evidence="13 14">
    <name type="scientific">Neotoma lepida</name>
    <name type="common">Desert woodrat</name>
    <dbReference type="NCBI Taxonomy" id="56216"/>
    <lineage>
        <taxon>Eukaryota</taxon>
        <taxon>Metazoa</taxon>
        <taxon>Chordata</taxon>
        <taxon>Craniata</taxon>
        <taxon>Vertebrata</taxon>
        <taxon>Euteleostomi</taxon>
        <taxon>Mammalia</taxon>
        <taxon>Eutheria</taxon>
        <taxon>Euarchontoglires</taxon>
        <taxon>Glires</taxon>
        <taxon>Rodentia</taxon>
        <taxon>Myomorpha</taxon>
        <taxon>Muroidea</taxon>
        <taxon>Cricetidae</taxon>
        <taxon>Neotominae</taxon>
        <taxon>Neotoma</taxon>
    </lineage>
</organism>
<reference evidence="13 14" key="1">
    <citation type="submission" date="2016-06" db="EMBL/GenBank/DDBJ databases">
        <title>The Draft Genome Sequence and Annotation of the Desert Woodrat Neotoma lepida.</title>
        <authorList>
            <person name="Campbell M."/>
            <person name="Oakeson K.F."/>
            <person name="Yandell M."/>
            <person name="Halpert J.R."/>
            <person name="Dearing D."/>
        </authorList>
    </citation>
    <scope>NUCLEOTIDE SEQUENCE [LARGE SCALE GENOMIC DNA]</scope>
    <source>
        <strain evidence="13">417</strain>
        <tissue evidence="13">Liver</tissue>
    </source>
</reference>
<comment type="caution">
    <text evidence="13">The sequence shown here is derived from an EMBL/GenBank/DDBJ whole genome shotgun (WGS) entry which is preliminary data.</text>
</comment>
<dbReference type="InterPro" id="IPR038550">
    <property type="entry name" value="GPCR_3_9-Cys_sf"/>
</dbReference>
<dbReference type="InterPro" id="IPR028082">
    <property type="entry name" value="Peripla_BP_I"/>
</dbReference>
<dbReference type="GO" id="GO:0005886">
    <property type="term" value="C:plasma membrane"/>
    <property type="evidence" value="ECO:0007669"/>
    <property type="project" value="UniProtKB-SubCell"/>
</dbReference>
<evidence type="ECO:0000256" key="8">
    <source>
        <dbReference type="ARBA" id="ARBA00023170"/>
    </source>
</evidence>
<dbReference type="EMBL" id="LZPO01035149">
    <property type="protein sequence ID" value="OBS75933.1"/>
    <property type="molecule type" value="Genomic_DNA"/>
</dbReference>
<evidence type="ECO:0008006" key="15">
    <source>
        <dbReference type="Google" id="ProtNLM"/>
    </source>
</evidence>